<evidence type="ECO:0000256" key="4">
    <source>
        <dbReference type="ARBA" id="ARBA00022475"/>
    </source>
</evidence>
<comment type="similarity">
    <text evidence="2">Belongs to the BCCT transporter (TC 2.A.15) family.</text>
</comment>
<feature type="transmembrane region" description="Helical" evidence="8">
    <location>
        <begin position="231"/>
        <end position="253"/>
    </location>
</feature>
<dbReference type="NCBIfam" id="TIGR00842">
    <property type="entry name" value="bcct"/>
    <property type="match status" value="1"/>
</dbReference>
<dbReference type="NCBIfam" id="NF007399">
    <property type="entry name" value="PRK09928.1"/>
    <property type="match status" value="1"/>
</dbReference>
<dbReference type="OrthoDB" id="9775735at2"/>
<sequence length="681" mass="74180">MAHDNPPGRRDRLNAVVFHGSVSGILVFLILTMIYTEEAGAFFDTGLAWVSQTFGWYYMLAIVAYLVFVILIGCSRFGSIRLGPDHSRPEFSLLSWSAMLFAAGIGIDLLFFSVAEPVAHYLAPPDMTPESQEAMRAAVVQTFMHWGLSGWGLYVLVGMALAYFSYRHRLPLAIRSALYPLLGKRIHGPIGHAVDITAVISTVFGIATSLGIGVMQLNYGLAYMFDVPESLSVQVLLIGLVVILATISVVSGVEKGIRRLSEFNMLLALALLLFVLFQGHTLQLLDMAVNNIGDYLAGFVAKSFDTYAFAGEEANEWKMWWTIFFWGWWIAWTPFVGLFLARISRGRTIREFVAGALGIPLAFMMVWMSVFGNSGIDLVANQGIIELGEQALNTPQTTMYTLLEHYPYMGLTAAVVTVLGIVFFITSADSGALVLANFTSILSDVNHDAPVSLRIFWSAVIGLVTVALLMAGGLAALQSAVVVTALPFSLVLFAIMLGMVKALKLEGRKAEARRQIAGTAPGGDWRERLDRALDTSTRAGAAATIEHAIRPALTQFAQELESRGQSANVTEAHIEGEPLSSLTLQVDLENAASFVYQVSPHRMRTPSFLPADDDYYVRLDVYLSEGGLEKDLNGYTRGQVIGDVLSEYERHLHFLALAGQGGSVQAMPGSVGEPPLEAARS</sequence>
<feature type="transmembrane region" description="Helical" evidence="8">
    <location>
        <begin position="408"/>
        <end position="435"/>
    </location>
</feature>
<dbReference type="Pfam" id="PF02028">
    <property type="entry name" value="BCCT"/>
    <property type="match status" value="1"/>
</dbReference>
<keyword evidence="4" id="KW-1003">Cell membrane</keyword>
<feature type="transmembrane region" description="Helical" evidence="8">
    <location>
        <begin position="480"/>
        <end position="500"/>
    </location>
</feature>
<keyword evidence="7 8" id="KW-0472">Membrane</keyword>
<keyword evidence="6 8" id="KW-1133">Transmembrane helix</keyword>
<feature type="transmembrane region" description="Helical" evidence="8">
    <location>
        <begin position="265"/>
        <end position="285"/>
    </location>
</feature>
<dbReference type="AlphaFoldDB" id="A0A2N7TYI3"/>
<keyword evidence="10" id="KW-1185">Reference proteome</keyword>
<evidence type="ECO:0000256" key="5">
    <source>
        <dbReference type="ARBA" id="ARBA00022692"/>
    </source>
</evidence>
<keyword evidence="3" id="KW-0813">Transport</keyword>
<evidence type="ECO:0000256" key="8">
    <source>
        <dbReference type="SAM" id="Phobius"/>
    </source>
</evidence>
<evidence type="ECO:0000313" key="10">
    <source>
        <dbReference type="Proteomes" id="UP000235803"/>
    </source>
</evidence>
<organism evidence="9 10">
    <name type="scientific">Billgrantia endophytica</name>
    <dbReference type="NCBI Taxonomy" id="2033802"/>
    <lineage>
        <taxon>Bacteria</taxon>
        <taxon>Pseudomonadati</taxon>
        <taxon>Pseudomonadota</taxon>
        <taxon>Gammaproteobacteria</taxon>
        <taxon>Oceanospirillales</taxon>
        <taxon>Halomonadaceae</taxon>
        <taxon>Billgrantia</taxon>
    </lineage>
</organism>
<dbReference type="Proteomes" id="UP000235803">
    <property type="component" value="Unassembled WGS sequence"/>
</dbReference>
<evidence type="ECO:0000313" key="9">
    <source>
        <dbReference type="EMBL" id="PMR73250.1"/>
    </source>
</evidence>
<evidence type="ECO:0000256" key="2">
    <source>
        <dbReference type="ARBA" id="ARBA00005658"/>
    </source>
</evidence>
<feature type="transmembrane region" description="Helical" evidence="8">
    <location>
        <begin position="143"/>
        <end position="166"/>
    </location>
</feature>
<dbReference type="GO" id="GO:0005886">
    <property type="term" value="C:plasma membrane"/>
    <property type="evidence" value="ECO:0007669"/>
    <property type="project" value="UniProtKB-SubCell"/>
</dbReference>
<comment type="subcellular location">
    <subcellularLocation>
        <location evidence="1">Cell membrane</location>
        <topology evidence="1">Multi-pass membrane protein</topology>
    </subcellularLocation>
</comment>
<feature type="transmembrane region" description="Helical" evidence="8">
    <location>
        <begin position="352"/>
        <end position="371"/>
    </location>
</feature>
<feature type="transmembrane region" description="Helical" evidence="8">
    <location>
        <begin position="455"/>
        <end position="474"/>
    </location>
</feature>
<dbReference type="InterPro" id="IPR000060">
    <property type="entry name" value="BCCT_transptr"/>
</dbReference>
<evidence type="ECO:0000256" key="1">
    <source>
        <dbReference type="ARBA" id="ARBA00004651"/>
    </source>
</evidence>
<gene>
    <name evidence="9" type="ORF">C1H69_18085</name>
</gene>
<accession>A0A2N7TYI3</accession>
<feature type="transmembrane region" description="Helical" evidence="8">
    <location>
        <begin position="55"/>
        <end position="77"/>
    </location>
</feature>
<keyword evidence="5 8" id="KW-0812">Transmembrane</keyword>
<dbReference type="EMBL" id="PNRF01000037">
    <property type="protein sequence ID" value="PMR73250.1"/>
    <property type="molecule type" value="Genomic_DNA"/>
</dbReference>
<comment type="caution">
    <text evidence="9">The sequence shown here is derived from an EMBL/GenBank/DDBJ whole genome shotgun (WGS) entry which is preliminary data.</text>
</comment>
<evidence type="ECO:0000256" key="7">
    <source>
        <dbReference type="ARBA" id="ARBA00023136"/>
    </source>
</evidence>
<reference evidence="9 10" key="1">
    <citation type="submission" date="2018-01" db="EMBL/GenBank/DDBJ databases">
        <title>Halomonas endophytica sp. nov., isolated from storage liquid in the stems of Populus euphratica.</title>
        <authorList>
            <person name="Chen C."/>
        </authorList>
    </citation>
    <scope>NUCLEOTIDE SEQUENCE [LARGE SCALE GENOMIC DNA]</scope>
    <source>
        <strain evidence="9 10">MC28</strain>
    </source>
</reference>
<evidence type="ECO:0000256" key="6">
    <source>
        <dbReference type="ARBA" id="ARBA00022989"/>
    </source>
</evidence>
<feature type="transmembrane region" description="Helical" evidence="8">
    <location>
        <begin position="193"/>
        <end position="219"/>
    </location>
</feature>
<dbReference type="GO" id="GO:0022857">
    <property type="term" value="F:transmembrane transporter activity"/>
    <property type="evidence" value="ECO:0007669"/>
    <property type="project" value="InterPro"/>
</dbReference>
<feature type="transmembrane region" description="Helical" evidence="8">
    <location>
        <begin position="98"/>
        <end position="123"/>
    </location>
</feature>
<feature type="transmembrane region" description="Helical" evidence="8">
    <location>
        <begin position="12"/>
        <end position="35"/>
    </location>
</feature>
<dbReference type="PANTHER" id="PTHR30047">
    <property type="entry name" value="HIGH-AFFINITY CHOLINE TRANSPORT PROTEIN-RELATED"/>
    <property type="match status" value="1"/>
</dbReference>
<proteinExistence type="inferred from homology"/>
<protein>
    <submittedName>
        <fullName evidence="9">High-affinity choline transporter BetT</fullName>
    </submittedName>
</protein>
<feature type="transmembrane region" description="Helical" evidence="8">
    <location>
        <begin position="319"/>
        <end position="340"/>
    </location>
</feature>
<dbReference type="RefSeq" id="WP_102654771.1">
    <property type="nucleotide sequence ID" value="NZ_PNRF01000037.1"/>
</dbReference>
<dbReference type="PANTHER" id="PTHR30047:SF7">
    <property type="entry name" value="HIGH-AFFINITY CHOLINE TRANSPORT PROTEIN"/>
    <property type="match status" value="1"/>
</dbReference>
<evidence type="ECO:0000256" key="3">
    <source>
        <dbReference type="ARBA" id="ARBA00022448"/>
    </source>
</evidence>
<name>A0A2N7TYI3_9GAMM</name>